<evidence type="ECO:0000259" key="1">
    <source>
        <dbReference type="Pfam" id="PF12697"/>
    </source>
</evidence>
<dbReference type="Proteomes" id="UP000501648">
    <property type="component" value="Chromosome"/>
</dbReference>
<proteinExistence type="predicted"/>
<dbReference type="EMBL" id="CP008956">
    <property type="protein sequence ID" value="QJP99450.1"/>
    <property type="molecule type" value="Genomic_DNA"/>
</dbReference>
<gene>
    <name evidence="2" type="ORF">C798_04190</name>
</gene>
<dbReference type="Gene3D" id="3.40.50.1820">
    <property type="entry name" value="alpha/beta hydrolase"/>
    <property type="match status" value="1"/>
</dbReference>
<dbReference type="SUPFAM" id="SSF53474">
    <property type="entry name" value="alpha/beta-Hydrolases"/>
    <property type="match status" value="1"/>
</dbReference>
<keyword evidence="2" id="KW-0378">Hydrolase</keyword>
<dbReference type="PANTHER" id="PTHR37017:SF11">
    <property type="entry name" value="ESTERASE_LIPASE_THIOESTERASE DOMAIN-CONTAINING PROTEIN"/>
    <property type="match status" value="1"/>
</dbReference>
<dbReference type="GO" id="GO:0016787">
    <property type="term" value="F:hydrolase activity"/>
    <property type="evidence" value="ECO:0007669"/>
    <property type="project" value="UniProtKB-KW"/>
</dbReference>
<dbReference type="Pfam" id="PF12697">
    <property type="entry name" value="Abhydrolase_6"/>
    <property type="match status" value="1"/>
</dbReference>
<name>A0A6M3ZLV5_9BURK</name>
<dbReference type="AlphaFoldDB" id="A0A6M3ZLV5"/>
<evidence type="ECO:0000313" key="3">
    <source>
        <dbReference type="Proteomes" id="UP000501648"/>
    </source>
</evidence>
<sequence length="243" mass="27181">MASDTYVLVHGAWHTGATFEATAHYLREQGHIVHCPTLAGNRPQEDYQNLSLQDCVDSLEQYLQQHDLQQVRLLGHSYGGMLISGVADRVAHRLQRLIYLNAFVPLPGESLADMAPPHYRALFQSLAQANDGAVMLPYPIWRENFINDADATLALQAFQQLHPQPHRCFTDGLALRLPTAELPIGKSYINCRQDTALPHSLPWHPRLSERLGLFRYVEAEGSHEVMFTDPAGLAQAVLQAGRD</sequence>
<reference evidence="2 3" key="1">
    <citation type="journal article" date="2012" name="J. Bacteriol.">
        <title>Genome sequence of the pathogenic Herbaspirillum seropedicae strain Os34, isolated from rice roots.</title>
        <authorList>
            <person name="Ye W."/>
            <person name="Ye S."/>
            <person name="Liu J."/>
            <person name="Chang S."/>
            <person name="Chen M."/>
            <person name="Zhu B."/>
            <person name="Guo L."/>
            <person name="An Q."/>
        </authorList>
    </citation>
    <scope>NUCLEOTIDE SEQUENCE [LARGE SCALE GENOMIC DNA]</scope>
    <source>
        <strain evidence="2 3">Os34</strain>
    </source>
</reference>
<organism evidence="2 3">
    <name type="scientific">Herbaspirillum rubrisubalbicans Os34</name>
    <dbReference type="NCBI Taxonomy" id="1235827"/>
    <lineage>
        <taxon>Bacteria</taxon>
        <taxon>Pseudomonadati</taxon>
        <taxon>Pseudomonadota</taxon>
        <taxon>Betaproteobacteria</taxon>
        <taxon>Burkholderiales</taxon>
        <taxon>Oxalobacteraceae</taxon>
        <taxon>Herbaspirillum</taxon>
    </lineage>
</organism>
<dbReference type="PANTHER" id="PTHR37017">
    <property type="entry name" value="AB HYDROLASE-1 DOMAIN-CONTAINING PROTEIN-RELATED"/>
    <property type="match status" value="1"/>
</dbReference>
<dbReference type="InterPro" id="IPR029058">
    <property type="entry name" value="AB_hydrolase_fold"/>
</dbReference>
<dbReference type="RefSeq" id="WP_017451366.1">
    <property type="nucleotide sequence ID" value="NZ_CP008956.1"/>
</dbReference>
<dbReference type="InterPro" id="IPR000073">
    <property type="entry name" value="AB_hydrolase_1"/>
</dbReference>
<evidence type="ECO:0000313" key="2">
    <source>
        <dbReference type="EMBL" id="QJP99450.1"/>
    </source>
</evidence>
<accession>A0A6M3ZLV5</accession>
<dbReference type="InterPro" id="IPR052897">
    <property type="entry name" value="Sec-Metab_Biosynth_Hydrolase"/>
</dbReference>
<protein>
    <submittedName>
        <fullName evidence="2">Alpha/beta hydrolase</fullName>
    </submittedName>
</protein>
<feature type="domain" description="AB hydrolase-1" evidence="1">
    <location>
        <begin position="7"/>
        <end position="236"/>
    </location>
</feature>